<organism evidence="1 2">
    <name type="scientific">Marinomonas mediterranea (strain ATCC 700492 / JCM 21426 / NBRC 103028 / MMB-1)</name>
    <dbReference type="NCBI Taxonomy" id="717774"/>
    <lineage>
        <taxon>Bacteria</taxon>
        <taxon>Pseudomonadati</taxon>
        <taxon>Pseudomonadota</taxon>
        <taxon>Gammaproteobacteria</taxon>
        <taxon>Oceanospirillales</taxon>
        <taxon>Oceanospirillaceae</taxon>
        <taxon>Marinomonas</taxon>
    </lineage>
</organism>
<evidence type="ECO:0008006" key="3">
    <source>
        <dbReference type="Google" id="ProtNLM"/>
    </source>
</evidence>
<keyword evidence="2" id="KW-1185">Reference proteome</keyword>
<dbReference type="RefSeq" id="WP_013662290.1">
    <property type="nucleotide sequence ID" value="NC_015276.1"/>
</dbReference>
<reference evidence="1 2" key="1">
    <citation type="journal article" date="2012" name="Stand. Genomic Sci.">
        <title>Complete genome sequence of the melanogenic marine bacterium Marinomonas mediterranea type strain (MMB-1(T)).</title>
        <authorList>
            <person name="Lucas-Elio P."/>
            <person name="Goodwin L."/>
            <person name="Woyke T."/>
            <person name="Pitluck S."/>
            <person name="Nolan M."/>
            <person name="Kyrpides N.C."/>
            <person name="Detter J.C."/>
            <person name="Copeland A."/>
            <person name="Teshima H."/>
            <person name="Bruce D."/>
            <person name="Detter C."/>
            <person name="Tapia R."/>
            <person name="Han S."/>
            <person name="Land M.L."/>
            <person name="Ivanova N."/>
            <person name="Mikhailova N."/>
            <person name="Johnston A.W."/>
            <person name="Sanchez-Amat A."/>
        </authorList>
    </citation>
    <scope>NUCLEOTIDE SEQUENCE [LARGE SCALE GENOMIC DNA]</scope>
    <source>
        <strain evidence="2">ATCC 700492 / JCM 21426 / NBRC 103028 / MMB-1</strain>
    </source>
</reference>
<dbReference type="STRING" id="717774.Marme_3171"/>
<dbReference type="OrthoDB" id="369216at2"/>
<protein>
    <recommendedName>
        <fullName evidence="3">Phytanoyl-CoA dioxygenase</fullName>
    </recommendedName>
</protein>
<sequence>MDSQVEYVDIALAGRLETLRQDFSLHLKGIVPHELCRLLIESIDHRSPRCIEKGDVDKEIIKQCEKNVFTDELCALLDAYFEQQGYQVMWPRVDVVGDDALTSYASTTWHLDHGLKGSLKLFVYLDSVADHGCNTLMFDRGRTEHLRQAGAFPLSLEERKDDLTCELEKLHLSTEHISFDLEAGDILLFSPFVLAHRCLPPQKGKKRHTVCFTVTPFF</sequence>
<gene>
    <name evidence="1" type="ordered locus">Marme_3171</name>
</gene>
<accession>F2K2Z9</accession>
<dbReference type="PATRIC" id="fig|717774.3.peg.3264"/>
<dbReference type="Proteomes" id="UP000001062">
    <property type="component" value="Chromosome"/>
</dbReference>
<dbReference type="EMBL" id="CP002583">
    <property type="protein sequence ID" value="ADZ92388.1"/>
    <property type="molecule type" value="Genomic_DNA"/>
</dbReference>
<proteinExistence type="predicted"/>
<evidence type="ECO:0000313" key="2">
    <source>
        <dbReference type="Proteomes" id="UP000001062"/>
    </source>
</evidence>
<dbReference type="AlphaFoldDB" id="F2K2Z9"/>
<name>F2K2Z9_MARM1</name>
<dbReference type="HOGENOM" id="CLU_1265689_0_0_6"/>
<dbReference type="KEGG" id="mme:Marme_3171"/>
<evidence type="ECO:0000313" key="1">
    <source>
        <dbReference type="EMBL" id="ADZ92388.1"/>
    </source>
</evidence>